<evidence type="ECO:0000256" key="4">
    <source>
        <dbReference type="ARBA" id="ARBA00022723"/>
    </source>
</evidence>
<evidence type="ECO:0000256" key="1">
    <source>
        <dbReference type="ARBA" id="ARBA00001966"/>
    </source>
</evidence>
<keyword evidence="6" id="KW-0411">Iron-sulfur</keyword>
<dbReference type="Pfam" id="PF13186">
    <property type="entry name" value="SPASM"/>
    <property type="match status" value="1"/>
</dbReference>
<dbReference type="EMBL" id="LAZR01008269">
    <property type="protein sequence ID" value="KKM79906.1"/>
    <property type="molecule type" value="Genomic_DNA"/>
</dbReference>
<evidence type="ECO:0000259" key="8">
    <source>
        <dbReference type="Pfam" id="PF13186"/>
    </source>
</evidence>
<protein>
    <recommendedName>
        <fullName evidence="10">Radical SAM core domain-containing protein</fullName>
    </recommendedName>
</protein>
<dbReference type="Pfam" id="PF04055">
    <property type="entry name" value="Radical_SAM"/>
    <property type="match status" value="1"/>
</dbReference>
<evidence type="ECO:0000256" key="2">
    <source>
        <dbReference type="ARBA" id="ARBA00022485"/>
    </source>
</evidence>
<organism evidence="9">
    <name type="scientific">marine sediment metagenome</name>
    <dbReference type="NCBI Taxonomy" id="412755"/>
    <lineage>
        <taxon>unclassified sequences</taxon>
        <taxon>metagenomes</taxon>
        <taxon>ecological metagenomes</taxon>
    </lineage>
</organism>
<dbReference type="PANTHER" id="PTHR43787:SF10">
    <property type="entry name" value="COFACTOR MODIFYING PROTEIN"/>
    <property type="match status" value="1"/>
</dbReference>
<keyword evidence="3" id="KW-0949">S-adenosyl-L-methionine</keyword>
<comment type="caution">
    <text evidence="9">The sequence shown here is derived from an EMBL/GenBank/DDBJ whole genome shotgun (WGS) entry which is preliminary data.</text>
</comment>
<evidence type="ECO:0008006" key="10">
    <source>
        <dbReference type="Google" id="ProtNLM"/>
    </source>
</evidence>
<evidence type="ECO:0000256" key="6">
    <source>
        <dbReference type="ARBA" id="ARBA00023014"/>
    </source>
</evidence>
<dbReference type="SUPFAM" id="SSF102114">
    <property type="entry name" value="Radical SAM enzymes"/>
    <property type="match status" value="1"/>
</dbReference>
<dbReference type="GO" id="GO:0046872">
    <property type="term" value="F:metal ion binding"/>
    <property type="evidence" value="ECO:0007669"/>
    <property type="project" value="UniProtKB-KW"/>
</dbReference>
<dbReference type="PANTHER" id="PTHR43787">
    <property type="entry name" value="FEMO COFACTOR BIOSYNTHESIS PROTEIN NIFB-RELATED"/>
    <property type="match status" value="1"/>
</dbReference>
<dbReference type="SFLD" id="SFLDG01387">
    <property type="entry name" value="BtrN-like_SPASM_domain_contain"/>
    <property type="match status" value="1"/>
</dbReference>
<dbReference type="CDD" id="cd21109">
    <property type="entry name" value="SPASM"/>
    <property type="match status" value="1"/>
</dbReference>
<evidence type="ECO:0000256" key="5">
    <source>
        <dbReference type="ARBA" id="ARBA00023004"/>
    </source>
</evidence>
<dbReference type="CDD" id="cd01335">
    <property type="entry name" value="Radical_SAM"/>
    <property type="match status" value="1"/>
</dbReference>
<dbReference type="AlphaFoldDB" id="A0A0F9KYQ2"/>
<evidence type="ECO:0000259" key="7">
    <source>
        <dbReference type="Pfam" id="PF04055"/>
    </source>
</evidence>
<comment type="cofactor">
    <cofactor evidence="1">
        <name>[4Fe-4S] cluster</name>
        <dbReference type="ChEBI" id="CHEBI:49883"/>
    </cofactor>
</comment>
<name>A0A0F9KYQ2_9ZZZZ</name>
<dbReference type="InterPro" id="IPR058240">
    <property type="entry name" value="rSAM_sf"/>
</dbReference>
<keyword evidence="2" id="KW-0004">4Fe-4S</keyword>
<feature type="domain" description="Radical SAM core" evidence="7">
    <location>
        <begin position="16"/>
        <end position="172"/>
    </location>
</feature>
<gene>
    <name evidence="9" type="ORF">LCGC14_1345230</name>
</gene>
<dbReference type="SFLD" id="SFLDG01067">
    <property type="entry name" value="SPASM/twitch_domain_containing"/>
    <property type="match status" value="1"/>
</dbReference>
<feature type="domain" description="4Fe4S-binding SPASM" evidence="8">
    <location>
        <begin position="240"/>
        <end position="294"/>
    </location>
</feature>
<dbReference type="InterPro" id="IPR007197">
    <property type="entry name" value="rSAM"/>
</dbReference>
<reference evidence="9" key="1">
    <citation type="journal article" date="2015" name="Nature">
        <title>Complex archaea that bridge the gap between prokaryotes and eukaryotes.</title>
        <authorList>
            <person name="Spang A."/>
            <person name="Saw J.H."/>
            <person name="Jorgensen S.L."/>
            <person name="Zaremba-Niedzwiedzka K."/>
            <person name="Martijn J."/>
            <person name="Lind A.E."/>
            <person name="van Eijk R."/>
            <person name="Schleper C."/>
            <person name="Guy L."/>
            <person name="Ettema T.J."/>
        </authorList>
    </citation>
    <scope>NUCLEOTIDE SEQUENCE</scope>
</reference>
<dbReference type="GO" id="GO:0051539">
    <property type="term" value="F:4 iron, 4 sulfur cluster binding"/>
    <property type="evidence" value="ECO:0007669"/>
    <property type="project" value="UniProtKB-KW"/>
</dbReference>
<evidence type="ECO:0000256" key="3">
    <source>
        <dbReference type="ARBA" id="ARBA00022691"/>
    </source>
</evidence>
<dbReference type="InterPro" id="IPR034391">
    <property type="entry name" value="AdoMet-like_SPASM_containing"/>
</dbReference>
<keyword evidence="4" id="KW-0479">Metal-binding</keyword>
<proteinExistence type="predicted"/>
<dbReference type="InterPro" id="IPR023885">
    <property type="entry name" value="4Fe4S-binding_SPASM_dom"/>
</dbReference>
<keyword evidence="5" id="KW-0408">Iron</keyword>
<accession>A0A0F9KYQ2</accession>
<dbReference type="InterPro" id="IPR013785">
    <property type="entry name" value="Aldolase_TIM"/>
</dbReference>
<sequence>MPIPEDLQVHVLDMELNGGCNYKCQMCPQSMGREKPFLKKITMDVFEKVMDDAMQYGLKTVTLHGSGEPTLNKDMPDYVRAVKDRGLMCISFTNGLRLTEQLSQQLIDAGIDILRLSCIGYDEETYLKWMAGGKYQLVRDNAKRFVELAKGTPTEFHINHLIIDQDNINYEVETYRKNWGEYTGAKTEIWLMHNWSNSDKVLINYSRGELFNSKQRTCGRPFAPLLQVRAGGLDGHRAAVVACCMVLGKDSEGVLGHLDTNTIEEVVSGDLYEELRTAHHEKRFNDISYCKGCDQLLEVPESLVWCDIPGREYGQSKNLSTLNFLDYKNG</sequence>
<dbReference type="Gene3D" id="3.20.20.70">
    <property type="entry name" value="Aldolase class I"/>
    <property type="match status" value="1"/>
</dbReference>
<dbReference type="SFLD" id="SFLDS00029">
    <property type="entry name" value="Radical_SAM"/>
    <property type="match status" value="1"/>
</dbReference>
<evidence type="ECO:0000313" key="9">
    <source>
        <dbReference type="EMBL" id="KKM79906.1"/>
    </source>
</evidence>
<dbReference type="GO" id="GO:0003824">
    <property type="term" value="F:catalytic activity"/>
    <property type="evidence" value="ECO:0007669"/>
    <property type="project" value="InterPro"/>
</dbReference>